<accession>A0AAW2Q2Q7</accession>
<evidence type="ECO:0000313" key="1">
    <source>
        <dbReference type="EMBL" id="KAL0361990.1"/>
    </source>
</evidence>
<protein>
    <submittedName>
        <fullName evidence="1">Uncharacterized protein</fullName>
    </submittedName>
</protein>
<dbReference type="Pfam" id="PF14223">
    <property type="entry name" value="Retrotran_gag_2"/>
    <property type="match status" value="1"/>
</dbReference>
<reference evidence="1" key="1">
    <citation type="submission" date="2020-06" db="EMBL/GenBank/DDBJ databases">
        <authorList>
            <person name="Li T."/>
            <person name="Hu X."/>
            <person name="Zhang T."/>
            <person name="Song X."/>
            <person name="Zhang H."/>
            <person name="Dai N."/>
            <person name="Sheng W."/>
            <person name="Hou X."/>
            <person name="Wei L."/>
        </authorList>
    </citation>
    <scope>NUCLEOTIDE SEQUENCE</scope>
    <source>
        <strain evidence="1">KEN8</strain>
        <tissue evidence="1">Leaf</tissue>
    </source>
</reference>
<comment type="caution">
    <text evidence="1">The sequence shown here is derived from an EMBL/GenBank/DDBJ whole genome shotgun (WGS) entry which is preliminary data.</text>
</comment>
<organism evidence="1">
    <name type="scientific">Sesamum calycinum</name>
    <dbReference type="NCBI Taxonomy" id="2727403"/>
    <lineage>
        <taxon>Eukaryota</taxon>
        <taxon>Viridiplantae</taxon>
        <taxon>Streptophyta</taxon>
        <taxon>Embryophyta</taxon>
        <taxon>Tracheophyta</taxon>
        <taxon>Spermatophyta</taxon>
        <taxon>Magnoliopsida</taxon>
        <taxon>eudicotyledons</taxon>
        <taxon>Gunneridae</taxon>
        <taxon>Pentapetalae</taxon>
        <taxon>asterids</taxon>
        <taxon>lamiids</taxon>
        <taxon>Lamiales</taxon>
        <taxon>Pedaliaceae</taxon>
        <taxon>Sesamum</taxon>
    </lineage>
</organism>
<name>A0AAW2Q2Q7_9LAMI</name>
<gene>
    <name evidence="1" type="ORF">Scaly_1154200</name>
</gene>
<reference evidence="1" key="2">
    <citation type="journal article" date="2024" name="Plant">
        <title>Genomic evolution and insights into agronomic trait innovations of Sesamum species.</title>
        <authorList>
            <person name="Miao H."/>
            <person name="Wang L."/>
            <person name="Qu L."/>
            <person name="Liu H."/>
            <person name="Sun Y."/>
            <person name="Le M."/>
            <person name="Wang Q."/>
            <person name="Wei S."/>
            <person name="Zheng Y."/>
            <person name="Lin W."/>
            <person name="Duan Y."/>
            <person name="Cao H."/>
            <person name="Xiong S."/>
            <person name="Wang X."/>
            <person name="Wei L."/>
            <person name="Li C."/>
            <person name="Ma Q."/>
            <person name="Ju M."/>
            <person name="Zhao R."/>
            <person name="Li G."/>
            <person name="Mu C."/>
            <person name="Tian Q."/>
            <person name="Mei H."/>
            <person name="Zhang T."/>
            <person name="Gao T."/>
            <person name="Zhang H."/>
        </authorList>
    </citation>
    <scope>NUCLEOTIDE SEQUENCE</scope>
    <source>
        <strain evidence="1">KEN8</strain>
    </source>
</reference>
<dbReference type="EMBL" id="JACGWM010000007">
    <property type="protein sequence ID" value="KAL0361990.1"/>
    <property type="molecule type" value="Genomic_DNA"/>
</dbReference>
<sequence length="319" mass="35976">MDKPLPQTLPVGSSFEERETFERWQADHRKVRSIILVSISNDVQKQYDRLDDVTSILQRMKEVYAIPDRHTRYVATKELFRAKMTEGSSVQDHRIKMLSLVKKVEDLKAGLDNDTYINVILQSLPLSYDPFIVNFNMNGLEKSINELINILVQYEATIKKSASSVLVGETSTSKVKGKRVGRCKRKKDKAKAKTVIVAKDAKSAPVAPVEWARERGRWVLTSSQGQTISATIAVRKGIGREIVPIYLLIKVLQRNRKLSKDEVVLRLSDGKAVAAEAVGIINLVINGRVRLELKDCYFVPSMIKNIISILLLDNVVLSF</sequence>
<proteinExistence type="predicted"/>
<dbReference type="AlphaFoldDB" id="A0AAW2Q2Q7"/>